<name>A0A6C0AXI3_9ZZZZ</name>
<evidence type="ECO:0000256" key="1">
    <source>
        <dbReference type="ARBA" id="ARBA00005755"/>
    </source>
</evidence>
<keyword evidence="4" id="KW-0548">Nucleotidyltransferase</keyword>
<feature type="domain" description="DNA-directed DNA polymerase family B multifunctional" evidence="9">
    <location>
        <begin position="710"/>
        <end position="1208"/>
    </location>
</feature>
<evidence type="ECO:0000256" key="3">
    <source>
        <dbReference type="ARBA" id="ARBA00022679"/>
    </source>
</evidence>
<keyword evidence="5" id="KW-0239">DNA-directed DNA polymerase</keyword>
<evidence type="ECO:0000256" key="8">
    <source>
        <dbReference type="SAM" id="MobiDB-lite"/>
    </source>
</evidence>
<dbReference type="Gene3D" id="1.10.287.690">
    <property type="entry name" value="Helix hairpin bin"/>
    <property type="match status" value="1"/>
</dbReference>
<dbReference type="InterPro" id="IPR006133">
    <property type="entry name" value="DNA-dir_DNA_pol_B_exonuc"/>
</dbReference>
<dbReference type="GO" id="GO:0003677">
    <property type="term" value="F:DNA binding"/>
    <property type="evidence" value="ECO:0007669"/>
    <property type="project" value="UniProtKB-KW"/>
</dbReference>
<dbReference type="PANTHER" id="PTHR10322:SF23">
    <property type="entry name" value="DNA POLYMERASE DELTA CATALYTIC SUBUNIT"/>
    <property type="match status" value="1"/>
</dbReference>
<keyword evidence="3" id="KW-0808">Transferase</keyword>
<feature type="domain" description="DNA-directed DNA polymerase family B exonuclease" evidence="10">
    <location>
        <begin position="158"/>
        <end position="243"/>
    </location>
</feature>
<feature type="compositionally biased region" description="Acidic residues" evidence="8">
    <location>
        <begin position="336"/>
        <end position="346"/>
    </location>
</feature>
<feature type="domain" description="DNA-directed DNA polymerase family B exonuclease" evidence="10">
    <location>
        <begin position="406"/>
        <end position="570"/>
    </location>
</feature>
<evidence type="ECO:0000256" key="5">
    <source>
        <dbReference type="ARBA" id="ARBA00022932"/>
    </source>
</evidence>
<comment type="catalytic activity">
    <reaction evidence="7">
        <text>DNA(n) + a 2'-deoxyribonucleoside 5'-triphosphate = DNA(n+1) + diphosphate</text>
        <dbReference type="Rhea" id="RHEA:22508"/>
        <dbReference type="Rhea" id="RHEA-COMP:17339"/>
        <dbReference type="Rhea" id="RHEA-COMP:17340"/>
        <dbReference type="ChEBI" id="CHEBI:33019"/>
        <dbReference type="ChEBI" id="CHEBI:61560"/>
        <dbReference type="ChEBI" id="CHEBI:173112"/>
        <dbReference type="EC" id="2.7.7.7"/>
    </reaction>
</comment>
<dbReference type="Gene3D" id="3.30.342.10">
    <property type="entry name" value="DNA Polymerase, chain B, domain 1"/>
    <property type="match status" value="1"/>
</dbReference>
<dbReference type="InterPro" id="IPR023211">
    <property type="entry name" value="DNA_pol_palm_dom_sf"/>
</dbReference>
<dbReference type="Pfam" id="PF00136">
    <property type="entry name" value="DNA_pol_B"/>
    <property type="match status" value="1"/>
</dbReference>
<reference evidence="11" key="1">
    <citation type="journal article" date="2020" name="Nature">
        <title>Giant virus diversity and host interactions through global metagenomics.</title>
        <authorList>
            <person name="Schulz F."/>
            <person name="Roux S."/>
            <person name="Paez-Espino D."/>
            <person name="Jungbluth S."/>
            <person name="Walsh D.A."/>
            <person name="Denef V.J."/>
            <person name="McMahon K.D."/>
            <person name="Konstantinidis K.T."/>
            <person name="Eloe-Fadrosh E.A."/>
            <person name="Kyrpides N.C."/>
            <person name="Woyke T."/>
        </authorList>
    </citation>
    <scope>NUCLEOTIDE SEQUENCE</scope>
    <source>
        <strain evidence="11">GVMAG-S-ERX556022-25</strain>
    </source>
</reference>
<comment type="similarity">
    <text evidence="1">Belongs to the DNA polymerase type-B family.</text>
</comment>
<dbReference type="SMART" id="SM00486">
    <property type="entry name" value="POLBc"/>
    <property type="match status" value="1"/>
</dbReference>
<sequence>MKQWQFKLFEFDIRDEYDSSETNEYISGKDNKRFIVQMFGIDTEGKTACIFVKGFDPFFYVKVGDDWSDSDMMELVNHVKSKMGPYYGESLVKPRLVKRHKLYGFDNKKLHTFVQLKFKNMPALNKAKNIWYKDTMSNGVFQRNLIRGGIDFKEIKLEIYESQIPPLLRLFHIKEISPSGWIAMLKEKFTKHTKLTTTCDYEFSINYKDIYALPNLERRVPYKILSVDIEASSSHGDFPLPKKGYKKLATNIVDIIRNNEPTEELMKRCVYTAFDLDNLKNVDKVYPKLKNKGNSGSPPIEESEIKEAFDEWIKVYPAAYAKIKFEEEFNNQLLEENEKDEEDNELEKDLSDSGGGEEPLVENFGFKFTKKSAKKYTKKDATIIDMLKDPDAERDTKIQELTNTLNMHFPELEGDRVTFIGSSLRLDGEDKPYLKHCIVVGSCDPINNVVTESYDTEREALLAWTAFMQRENPDIVIGYNIHGWDFGFMYERSQELNCVNQFLRLSRNKNEVCLKKDWKTGKENIEENSLFIASGQYDIKYYKMTGRLQIDFLNVFRREEQLPSYKLDYVSGHFIGDNIKDILYDEEKNVSIVKTKNLIGLENEDYIVIEEIGHSTDLYQEGKKFLIKNLQNDSFEIDGKVTPDKSKTLRWCLGKDDVTPQDIFRLANEGPKGRAIVGKYCIKDTTLIHDLMRKVDTITGYVEMSKLCSVPMNFLVMRGQGIKLTSYVAKKCRQKNTLMPLIEKSMDDEGYEGATVLEPKTGLYLDNPVACVDYSSLYPSSIISENLSHDSKVWTKEYDLEGKLLKEWGEKDLSGEGDLGSPQYIYDNLEEYEYVDVTYDTFKWIRKTPKAAKTKVLSGYKICRYAQFTDGSKAILPAILEELLDARKATKKQMKNEKDPFMENVLDKRQLSIKITANSLYGQTGARTSSFYEKDVAASTTATGRNLLMYATKVIKDNYGNAIVETKDYGKVKTKAEVVYGDTDSAFFTFNLHDMDDNPIIGKKALIITIELAQEVSKIAKKGLKSPHDLEYEKTFLPFCLLSKKRYVGMLYEFDPDKCKRKSMGIVLKRRDNAPIVKDIYGGVIDILMKDNVVHKAVTFVKETLKKVVDEEYPREKLIITKSLRSTYKNPMQIAHNVLALRMGERDSGNKPGPGDRIPFIYIKSDNKKALQGEKIENPKYILENNLKIDYGFYITNQIMKPLQQLFALVLENMEDFRSKRGRQDILNPHGSWKKDIDKLHEKWEDEEKFKKKYEEFRCKEVKTILFDPFIKMLK</sequence>
<evidence type="ECO:0000256" key="6">
    <source>
        <dbReference type="ARBA" id="ARBA00023125"/>
    </source>
</evidence>
<evidence type="ECO:0000313" key="11">
    <source>
        <dbReference type="EMBL" id="QHS84667.1"/>
    </source>
</evidence>
<dbReference type="GO" id="GO:0000166">
    <property type="term" value="F:nucleotide binding"/>
    <property type="evidence" value="ECO:0007669"/>
    <property type="project" value="InterPro"/>
</dbReference>
<dbReference type="InterPro" id="IPR042087">
    <property type="entry name" value="DNA_pol_B_thumb"/>
</dbReference>
<evidence type="ECO:0000256" key="2">
    <source>
        <dbReference type="ARBA" id="ARBA00012417"/>
    </source>
</evidence>
<feature type="region of interest" description="Disordered" evidence="8">
    <location>
        <begin position="336"/>
        <end position="358"/>
    </location>
</feature>
<dbReference type="Gene3D" id="3.90.1600.10">
    <property type="entry name" value="Palm domain of DNA polymerase"/>
    <property type="match status" value="1"/>
</dbReference>
<organism evidence="11">
    <name type="scientific">viral metagenome</name>
    <dbReference type="NCBI Taxonomy" id="1070528"/>
    <lineage>
        <taxon>unclassified sequences</taxon>
        <taxon>metagenomes</taxon>
        <taxon>organismal metagenomes</taxon>
    </lineage>
</organism>
<dbReference type="Pfam" id="PF03104">
    <property type="entry name" value="DNA_pol_B_exo1"/>
    <property type="match status" value="2"/>
</dbReference>
<evidence type="ECO:0000259" key="9">
    <source>
        <dbReference type="Pfam" id="PF00136"/>
    </source>
</evidence>
<evidence type="ECO:0000259" key="10">
    <source>
        <dbReference type="Pfam" id="PF03104"/>
    </source>
</evidence>
<dbReference type="PRINTS" id="PR00106">
    <property type="entry name" value="DNAPOLB"/>
</dbReference>
<dbReference type="Gene3D" id="1.10.132.60">
    <property type="entry name" value="DNA polymerase family B, C-terminal domain"/>
    <property type="match status" value="1"/>
</dbReference>
<protein>
    <recommendedName>
        <fullName evidence="2">DNA-directed DNA polymerase</fullName>
        <ecNumber evidence="2">2.7.7.7</ecNumber>
    </recommendedName>
</protein>
<dbReference type="InterPro" id="IPR036397">
    <property type="entry name" value="RNaseH_sf"/>
</dbReference>
<dbReference type="InterPro" id="IPR006172">
    <property type="entry name" value="DNA-dir_DNA_pol_B"/>
</dbReference>
<dbReference type="GO" id="GO:0003887">
    <property type="term" value="F:DNA-directed DNA polymerase activity"/>
    <property type="evidence" value="ECO:0007669"/>
    <property type="project" value="UniProtKB-KW"/>
</dbReference>
<dbReference type="InterPro" id="IPR043502">
    <property type="entry name" value="DNA/RNA_pol_sf"/>
</dbReference>
<dbReference type="Gene3D" id="3.30.420.10">
    <property type="entry name" value="Ribonuclease H-like superfamily/Ribonuclease H"/>
    <property type="match status" value="2"/>
</dbReference>
<dbReference type="EC" id="2.7.7.7" evidence="2"/>
<dbReference type="PANTHER" id="PTHR10322">
    <property type="entry name" value="DNA POLYMERASE CATALYTIC SUBUNIT"/>
    <property type="match status" value="1"/>
</dbReference>
<accession>A0A6C0AXI3</accession>
<evidence type="ECO:0000256" key="7">
    <source>
        <dbReference type="ARBA" id="ARBA00049244"/>
    </source>
</evidence>
<dbReference type="AlphaFoldDB" id="A0A6C0AXI3"/>
<dbReference type="InterPro" id="IPR050240">
    <property type="entry name" value="DNA_pol_type-B"/>
</dbReference>
<proteinExistence type="inferred from homology"/>
<dbReference type="SUPFAM" id="SSF56672">
    <property type="entry name" value="DNA/RNA polymerases"/>
    <property type="match status" value="1"/>
</dbReference>
<dbReference type="InterPro" id="IPR006134">
    <property type="entry name" value="DNA-dir_DNA_pol_B_multi_dom"/>
</dbReference>
<dbReference type="EMBL" id="MN738811">
    <property type="protein sequence ID" value="QHS84667.1"/>
    <property type="molecule type" value="Genomic_DNA"/>
</dbReference>
<dbReference type="SUPFAM" id="SSF53098">
    <property type="entry name" value="Ribonuclease H-like"/>
    <property type="match status" value="1"/>
</dbReference>
<keyword evidence="6" id="KW-0238">DNA-binding</keyword>
<dbReference type="InterPro" id="IPR012337">
    <property type="entry name" value="RNaseH-like_sf"/>
</dbReference>
<evidence type="ECO:0000256" key="4">
    <source>
        <dbReference type="ARBA" id="ARBA00022695"/>
    </source>
</evidence>